<protein>
    <submittedName>
        <fullName evidence="2">Uncharacterized protein</fullName>
    </submittedName>
</protein>
<accession>Q3U4J1</accession>
<evidence type="ECO:0000313" key="3">
    <source>
        <dbReference type="MGI" id="MGI:3641673"/>
    </source>
</evidence>
<reference evidence="2" key="4">
    <citation type="journal article" date="2001" name="Nature">
        <title>Functional annotation of a full-length mouse cDNA collection.</title>
        <authorList>
            <consortium name="The RIKEN Genome Exploration Research Group Phase II Team and the FANTOM Consortium"/>
        </authorList>
    </citation>
    <scope>NUCLEOTIDE SEQUENCE</scope>
    <source>
        <strain evidence="2">NOD</strain>
    </source>
</reference>
<sequence>MSACGQPQMGLNSQPSCLHLPDAGPQMHSNSLTLRVSLKSELH</sequence>
<evidence type="ECO:0000256" key="1">
    <source>
        <dbReference type="SAM" id="MobiDB-lite"/>
    </source>
</evidence>
<dbReference type="MGI" id="MGI:3641673">
    <property type="gene designation" value="F630010C12Rik"/>
</dbReference>
<reference evidence="2" key="3">
    <citation type="journal article" date="2000" name="Genome Res.">
        <title>RIKEN integrated sequence analysis (RISA) system--384-format sequencing pipeline with 384 multicapillary sequencer.</title>
        <authorList>
            <person name="Shibata K."/>
            <person name="Itoh M."/>
            <person name="Aizawa K."/>
            <person name="Nagaoka S."/>
            <person name="Sasaki N."/>
            <person name="Carninci P."/>
            <person name="Konno H."/>
            <person name="Akiyama J."/>
            <person name="Nishi K."/>
            <person name="Kitsunai T."/>
            <person name="Tashiro H."/>
            <person name="Itoh M."/>
            <person name="Sumi N."/>
            <person name="Ishii Y."/>
            <person name="Nakamura S."/>
            <person name="Hazama M."/>
            <person name="Nishine T."/>
            <person name="Harada A."/>
            <person name="Yamamoto R."/>
            <person name="Matsumoto H."/>
            <person name="Sakaguchi S."/>
            <person name="Ikegami T."/>
            <person name="Kashiwagi K."/>
            <person name="Fujiwake S."/>
            <person name="Inoue K."/>
            <person name="Togawa Y."/>
            <person name="Izawa M."/>
            <person name="Ohara E."/>
            <person name="Watahiki M."/>
            <person name="Yoneda Y."/>
            <person name="Ishikawa T."/>
            <person name="Ozawa K."/>
            <person name="Tanaka T."/>
            <person name="Matsuura S."/>
            <person name="Kawai J."/>
            <person name="Okazaki Y."/>
            <person name="Muramatsu M."/>
            <person name="Inoue Y."/>
            <person name="Kira A."/>
            <person name="Hayashizaki Y."/>
        </authorList>
    </citation>
    <scope>NUCLEOTIDE SEQUENCE</scope>
    <source>
        <strain evidence="2">NOD</strain>
    </source>
</reference>
<feature type="region of interest" description="Disordered" evidence="1">
    <location>
        <begin position="1"/>
        <end position="43"/>
    </location>
</feature>
<reference evidence="2" key="8">
    <citation type="journal article" date="2005" name="Science">
        <title>Antisense Transcription in the Mammalian Transcriptome.</title>
        <authorList>
            <consortium name="RIKEN Genome Exploration Research Group and Genome Science Group (Genome Network Project Core Group) and the FANTOM Consortium"/>
        </authorList>
    </citation>
    <scope>NUCLEOTIDE SEQUENCE</scope>
    <source>
        <strain evidence="2">NOD</strain>
    </source>
</reference>
<organism evidence="2">
    <name type="scientific">Mus musculus</name>
    <name type="common">Mouse</name>
    <dbReference type="NCBI Taxonomy" id="10090"/>
    <lineage>
        <taxon>Eukaryota</taxon>
        <taxon>Metazoa</taxon>
        <taxon>Chordata</taxon>
        <taxon>Craniata</taxon>
        <taxon>Vertebrata</taxon>
        <taxon>Euteleostomi</taxon>
        <taxon>Mammalia</taxon>
        <taxon>Eutheria</taxon>
        <taxon>Euarchontoglires</taxon>
        <taxon>Glires</taxon>
        <taxon>Rodentia</taxon>
        <taxon>Myomorpha</taxon>
        <taxon>Muroidea</taxon>
        <taxon>Muridae</taxon>
        <taxon>Murinae</taxon>
        <taxon>Mus</taxon>
        <taxon>Mus</taxon>
    </lineage>
</organism>
<reference evidence="2" key="7">
    <citation type="journal article" date="2005" name="Science">
        <title>The Transcriptional Landscape of the Mammalian Genome.</title>
        <authorList>
            <consortium name="The FANTOM Consortium"/>
            <consortium name="Riken Genome Exploration Research Group and Genome Science Group (Genome Network Project Core Group)"/>
        </authorList>
    </citation>
    <scope>NUCLEOTIDE SEQUENCE</scope>
    <source>
        <strain evidence="2">NOD</strain>
    </source>
</reference>
<gene>
    <name evidence="3" type="primary">F630010C12Rik</name>
</gene>
<proteinExistence type="evidence at transcript level"/>
<reference evidence="2" key="5">
    <citation type="journal article" date="2002" name="Nature">
        <title>Analysis of the mouse transcriptome based on functional annotation of 60,770 full-length cDNAs.</title>
        <authorList>
            <consortium name="The FANTOM Consortium and the RIKEN Genome Exploration Research Group Phase I and II Team"/>
        </authorList>
    </citation>
    <scope>NUCLEOTIDE SEQUENCE</scope>
    <source>
        <strain evidence="2">NOD</strain>
    </source>
</reference>
<dbReference type="EMBL" id="AK154216">
    <property type="protein sequence ID" value="BAE32440.1"/>
    <property type="molecule type" value="mRNA"/>
</dbReference>
<reference evidence="2" key="2">
    <citation type="journal article" date="2000" name="Genome Res.">
        <title>Normalization and subtraction of cap-trapper-selected cDNAs to prepare full-length cDNA libraries for rapid discovery of new genes.</title>
        <authorList>
            <person name="Carninci P."/>
            <person name="Shibata Y."/>
            <person name="Hayatsu N."/>
            <person name="Sugahara Y."/>
            <person name="Shibata K."/>
            <person name="Itoh M."/>
            <person name="Konno H."/>
            <person name="Okazaki Y."/>
            <person name="Muramatsu M."/>
            <person name="Hayashizaki Y."/>
        </authorList>
    </citation>
    <scope>NUCLEOTIDE SEQUENCE</scope>
    <source>
        <strain evidence="2">NOD</strain>
    </source>
</reference>
<reference evidence="2" key="1">
    <citation type="journal article" date="1999" name="Methods Enzymol.">
        <title>High-efficiency full-length cDNA cloning.</title>
        <authorList>
            <person name="Carninci P."/>
            <person name="Hayashizaki Y."/>
        </authorList>
    </citation>
    <scope>NUCLEOTIDE SEQUENCE</scope>
    <source>
        <strain evidence="2">NOD</strain>
    </source>
</reference>
<dbReference type="AlphaFoldDB" id="Q3U4J1"/>
<reference evidence="2" key="6">
    <citation type="submission" date="2004-03" db="EMBL/GenBank/DDBJ databases">
        <authorList>
            <person name="Arakawa T."/>
            <person name="Carninci P."/>
            <person name="Fukuda S."/>
            <person name="Hashizume W."/>
            <person name="Hayashida K."/>
            <person name="Hori F."/>
            <person name="Iida J."/>
            <person name="Imamura K."/>
            <person name="Imotani K."/>
            <person name="Itoh M."/>
            <person name="Kanagawa S."/>
            <person name="Kawai J."/>
            <person name="Kojima M."/>
            <person name="Konno H."/>
            <person name="Murata M."/>
            <person name="Nakamura M."/>
            <person name="Ninomiya N."/>
            <person name="Nishiyori H."/>
            <person name="Nomura K."/>
            <person name="Ohno M."/>
            <person name="Sakazume N."/>
            <person name="Sano H."/>
            <person name="Sasaki D."/>
            <person name="Shibata K."/>
            <person name="Shiraki T."/>
            <person name="Tagami M."/>
            <person name="Tagami Y."/>
            <person name="Waki K."/>
            <person name="Watahiki A."/>
            <person name="Muramatsu M."/>
            <person name="Hayashizaki Y."/>
        </authorList>
    </citation>
    <scope>NUCLEOTIDE SEQUENCE</scope>
    <source>
        <strain evidence="2">NOD</strain>
    </source>
</reference>
<dbReference type="AGR" id="MGI:3641673"/>
<evidence type="ECO:0000313" key="2">
    <source>
        <dbReference type="EMBL" id="BAE32440.1"/>
    </source>
</evidence>
<name>Q3U4J1_MOUSE</name>